<accession>A0AA91M0E5</accession>
<gene>
    <name evidence="1" type="ORF">BST20_02700</name>
</gene>
<dbReference type="EMBL" id="MVHM01000001">
    <property type="protein sequence ID" value="ORA41066.1"/>
    <property type="molecule type" value="Genomic_DNA"/>
</dbReference>
<evidence type="ECO:0000313" key="2">
    <source>
        <dbReference type="Proteomes" id="UP000192441"/>
    </source>
</evidence>
<dbReference type="AlphaFoldDB" id="A0AA91M0E5"/>
<dbReference type="GO" id="GO:0016874">
    <property type="term" value="F:ligase activity"/>
    <property type="evidence" value="ECO:0007669"/>
    <property type="project" value="UniProtKB-KW"/>
</dbReference>
<dbReference type="Proteomes" id="UP000192441">
    <property type="component" value="Unassembled WGS sequence"/>
</dbReference>
<comment type="caution">
    <text evidence="1">The sequence shown here is derived from an EMBL/GenBank/DDBJ whole genome shotgun (WGS) entry which is preliminary data.</text>
</comment>
<reference evidence="1 2" key="1">
    <citation type="submission" date="2016-12" db="EMBL/GenBank/DDBJ databases">
        <title>The new phylogeny of genus Mycobacterium.</title>
        <authorList>
            <person name="Tortoli E."/>
            <person name="Trovato A."/>
            <person name="Cirillo D.M."/>
        </authorList>
    </citation>
    <scope>NUCLEOTIDE SEQUENCE [LARGE SCALE GENOMIC DNA]</scope>
    <source>
        <strain evidence="1 2">DSM 44624</strain>
    </source>
</reference>
<keyword evidence="1" id="KW-0436">Ligase</keyword>
<sequence>MATRVSLVLASDYRVSNPGHAWSELVKRESDLASIGAHHVVMYESVQTQGRVFVTIGVRNKVPRAELLRSPVVFEWFDSGGVEDIPAVFVGEIVEKIEIHAPLQGKPAGVVVAVIALVDDVATLLKHIHRTLEQIEAAGVQKLWVYQAFDDDREVMVLHQVDDATKAKRLIEQTDPDVAEWMHGAGFGAYPPLFLGTLRGVMRVRAEA</sequence>
<name>A0AA91M0E5_9MYCO</name>
<proteinExistence type="predicted"/>
<evidence type="ECO:0000313" key="1">
    <source>
        <dbReference type="EMBL" id="ORA41066.1"/>
    </source>
</evidence>
<protein>
    <submittedName>
        <fullName evidence="1">Fatty-acid--CoA ligase</fullName>
    </submittedName>
</protein>
<organism evidence="1 2">
    <name type="scientific">Mycobacterium branderi</name>
    <dbReference type="NCBI Taxonomy" id="43348"/>
    <lineage>
        <taxon>Bacteria</taxon>
        <taxon>Bacillati</taxon>
        <taxon>Actinomycetota</taxon>
        <taxon>Actinomycetes</taxon>
        <taxon>Mycobacteriales</taxon>
        <taxon>Mycobacteriaceae</taxon>
        <taxon>Mycobacterium</taxon>
    </lineage>
</organism>